<dbReference type="Proteomes" id="UP000002620">
    <property type="component" value="Chromosome"/>
</dbReference>
<dbReference type="InterPro" id="IPR013785">
    <property type="entry name" value="Aldolase_TIM"/>
</dbReference>
<dbReference type="InterPro" id="IPR023885">
    <property type="entry name" value="4Fe4S-binding_SPASM_dom"/>
</dbReference>
<gene>
    <name evidence="8" type="ordered locus">Adeg_0029</name>
</gene>
<dbReference type="OrthoDB" id="9808591at2"/>
<comment type="cofactor">
    <cofactor evidence="1">
        <name>[4Fe-4S] cluster</name>
        <dbReference type="ChEBI" id="CHEBI:49883"/>
    </cofactor>
</comment>
<dbReference type="SFLD" id="SFLDG01067">
    <property type="entry name" value="SPASM/twitch_domain_containing"/>
    <property type="match status" value="1"/>
</dbReference>
<organism evidence="8 9">
    <name type="scientific">Ammonifex degensii (strain DSM 10501 / KC4)</name>
    <dbReference type="NCBI Taxonomy" id="429009"/>
    <lineage>
        <taxon>Bacteria</taxon>
        <taxon>Bacillati</taxon>
        <taxon>Bacillota</taxon>
        <taxon>Clostridia</taxon>
        <taxon>Thermoanaerobacterales</taxon>
        <taxon>Thermoanaerobacteraceae</taxon>
        <taxon>Ammonifex</taxon>
    </lineage>
</organism>
<dbReference type="InterPro" id="IPR000385">
    <property type="entry name" value="MoaA_NifB_PqqE_Fe-S-bd_CS"/>
</dbReference>
<dbReference type="InterPro" id="IPR023867">
    <property type="entry name" value="Sulphatase_maturase_rSAM"/>
</dbReference>
<dbReference type="AlphaFoldDB" id="C9RA97"/>
<evidence type="ECO:0000256" key="1">
    <source>
        <dbReference type="ARBA" id="ARBA00001966"/>
    </source>
</evidence>
<evidence type="ECO:0000256" key="6">
    <source>
        <dbReference type="ARBA" id="ARBA00023014"/>
    </source>
</evidence>
<evidence type="ECO:0000313" key="8">
    <source>
        <dbReference type="EMBL" id="ACX51206.1"/>
    </source>
</evidence>
<dbReference type="SFLD" id="SFLDG01384">
    <property type="entry name" value="thioether_bond_formation_requi"/>
    <property type="match status" value="1"/>
</dbReference>
<keyword evidence="6" id="KW-0411">Iron-sulfur</keyword>
<dbReference type="RefSeq" id="WP_012818186.1">
    <property type="nucleotide sequence ID" value="NC_013385.1"/>
</dbReference>
<dbReference type="HOGENOM" id="CLU_009273_3_3_9"/>
<dbReference type="InterPro" id="IPR058240">
    <property type="entry name" value="rSAM_sf"/>
</dbReference>
<evidence type="ECO:0000256" key="3">
    <source>
        <dbReference type="ARBA" id="ARBA00022691"/>
    </source>
</evidence>
<dbReference type="InterPro" id="IPR007197">
    <property type="entry name" value="rSAM"/>
</dbReference>
<protein>
    <submittedName>
        <fullName evidence="8">Radical SAM domain protein</fullName>
    </submittedName>
</protein>
<dbReference type="GO" id="GO:0016491">
    <property type="term" value="F:oxidoreductase activity"/>
    <property type="evidence" value="ECO:0007669"/>
    <property type="project" value="InterPro"/>
</dbReference>
<name>C9RA97_AMMDK</name>
<dbReference type="CDD" id="cd01335">
    <property type="entry name" value="Radical_SAM"/>
    <property type="match status" value="1"/>
</dbReference>
<dbReference type="GO" id="GO:0046872">
    <property type="term" value="F:metal ion binding"/>
    <property type="evidence" value="ECO:0007669"/>
    <property type="project" value="UniProtKB-KW"/>
</dbReference>
<keyword evidence="3" id="KW-0949">S-adenosyl-L-methionine</keyword>
<dbReference type="NCBIfam" id="TIGR03974">
    <property type="entry name" value="rSAM_six_Cys"/>
    <property type="match status" value="1"/>
</dbReference>
<dbReference type="Pfam" id="PF04055">
    <property type="entry name" value="Radical_SAM"/>
    <property type="match status" value="1"/>
</dbReference>
<dbReference type="GO" id="GO:0051539">
    <property type="term" value="F:4 iron, 4 sulfur cluster binding"/>
    <property type="evidence" value="ECO:0007669"/>
    <property type="project" value="UniProtKB-KW"/>
</dbReference>
<keyword evidence="4" id="KW-0479">Metal-binding</keyword>
<evidence type="ECO:0000313" key="9">
    <source>
        <dbReference type="Proteomes" id="UP000002620"/>
    </source>
</evidence>
<dbReference type="KEGG" id="adg:Adeg_0029"/>
<evidence type="ECO:0000259" key="7">
    <source>
        <dbReference type="PROSITE" id="PS51918"/>
    </source>
</evidence>
<feature type="domain" description="Radical SAM core" evidence="7">
    <location>
        <begin position="78"/>
        <end position="311"/>
    </location>
</feature>
<accession>C9RA97</accession>
<dbReference type="InterPro" id="IPR024025">
    <property type="entry name" value="SCIFF_rSAM_maturase"/>
</dbReference>
<keyword evidence="2" id="KW-0004">4Fe-4S</keyword>
<dbReference type="NCBIfam" id="TIGR04085">
    <property type="entry name" value="rSAM_more_4Fe4S"/>
    <property type="match status" value="1"/>
</dbReference>
<reference evidence="8 9" key="1">
    <citation type="submission" date="2009-10" db="EMBL/GenBank/DDBJ databases">
        <title>Complete sequence of chromosome of Ammonifex degensii KC4.</title>
        <authorList>
            <consortium name="US DOE Joint Genome Institute"/>
            <person name="Kerfeld C."/>
            <person name="Goodner B."/>
            <person name="Huber H."/>
            <person name="Stetter K."/>
            <person name="Lucas S."/>
            <person name="Copeland A."/>
            <person name="Lapidus A."/>
            <person name="Glavina del Rio T."/>
            <person name="Dalin E."/>
            <person name="Tice H."/>
            <person name="Bruce D."/>
            <person name="Goodwin L."/>
            <person name="Pitluck S."/>
            <person name="Saunders E."/>
            <person name="Brettin T."/>
            <person name="Detter J.C."/>
            <person name="Han C."/>
            <person name="Larimer F."/>
            <person name="Land M."/>
            <person name="Hauser L."/>
            <person name="Kyrpides N."/>
            <person name="Ovchinnikova G."/>
            <person name="Richardson P."/>
        </authorList>
    </citation>
    <scope>NUCLEOTIDE SEQUENCE [LARGE SCALE GENOMIC DNA]</scope>
    <source>
        <strain evidence="9">DSM 10501 / KC4</strain>
    </source>
</reference>
<dbReference type="PROSITE" id="PS01305">
    <property type="entry name" value="MOAA_NIFB_PQQE"/>
    <property type="match status" value="1"/>
</dbReference>
<sequence>MVHLFCLRGEKLAFDPVSGSLHQLDEAAWRVVSLLLEGKDPLAEGKELEEAYREVEELRSEGLLFTPDRFSSLYEPPSFAPKSLCLMVAQACNLRCNYCFAGEGDYGAAGIMSEEVARSAVDFLLESAGPRRTVEIDFFGGEPLLNFPVVVATVRYGKERARKLGKEISFTLTTNAVLLDEEKERFLLEEEVNLVLSLDGRPEVHDRFRRFPDGTGSYRQVLDNIRRCYHNWAFRPRSSYCYLRGTFTRMNLDFSRDFKHLADQGFRHISLEPVVAPPSAPYALREEDLPQLLTEYEELLTIYLERWQQGEEVYFFHFELDPTGGPCLNKRLTGCGAGFSYVAVDIKGDLYPCHQFVGREEFRLGSLKEGLTRPDLVDEFRHAHVYRKTPCSSCWARFFCGGGCHAAAYFVNGSLLEPYSLGCALMRRRLECALYALAHKKASVLPNSEKAI</sequence>
<dbReference type="SUPFAM" id="SSF102114">
    <property type="entry name" value="Radical SAM enzymes"/>
    <property type="match status" value="1"/>
</dbReference>
<dbReference type="SFLD" id="SFLDS00029">
    <property type="entry name" value="Radical_SAM"/>
    <property type="match status" value="1"/>
</dbReference>
<dbReference type="EMBL" id="CP001785">
    <property type="protein sequence ID" value="ACX51206.1"/>
    <property type="molecule type" value="Genomic_DNA"/>
</dbReference>
<dbReference type="InterPro" id="IPR047602">
    <property type="entry name" value="SPASM_CteB-like"/>
</dbReference>
<dbReference type="PANTHER" id="PTHR43273">
    <property type="entry name" value="ANAEROBIC SULFATASE-MATURATING ENZYME HOMOLOG ASLB-RELATED"/>
    <property type="match status" value="1"/>
</dbReference>
<dbReference type="STRING" id="429009.Adeg_0029"/>
<dbReference type="CDD" id="cd21124">
    <property type="entry name" value="SPASM_CteB-like"/>
    <property type="match status" value="1"/>
</dbReference>
<evidence type="ECO:0000256" key="2">
    <source>
        <dbReference type="ARBA" id="ARBA00022485"/>
    </source>
</evidence>
<evidence type="ECO:0000256" key="4">
    <source>
        <dbReference type="ARBA" id="ARBA00022723"/>
    </source>
</evidence>
<keyword evidence="5" id="KW-0408">Iron</keyword>
<dbReference type="eggNOG" id="COG0641">
    <property type="taxonomic scope" value="Bacteria"/>
</dbReference>
<proteinExistence type="predicted"/>
<dbReference type="PANTHER" id="PTHR43273:SF8">
    <property type="entry name" value="RADICAL SAM DOMAIN PROTEIN"/>
    <property type="match status" value="1"/>
</dbReference>
<dbReference type="SFLD" id="SFLDG01386">
    <property type="entry name" value="main_SPASM_domain-containing"/>
    <property type="match status" value="1"/>
</dbReference>
<dbReference type="Gene3D" id="3.20.20.70">
    <property type="entry name" value="Aldolase class I"/>
    <property type="match status" value="1"/>
</dbReference>
<evidence type="ECO:0000256" key="5">
    <source>
        <dbReference type="ARBA" id="ARBA00023004"/>
    </source>
</evidence>
<dbReference type="PROSITE" id="PS51918">
    <property type="entry name" value="RADICAL_SAM"/>
    <property type="match status" value="1"/>
</dbReference>
<keyword evidence="9" id="KW-1185">Reference proteome</keyword>